<dbReference type="KEGG" id="pye:A6J80_15115"/>
<organism evidence="3 4">
    <name type="scientific">Paracoccus yeei</name>
    <dbReference type="NCBI Taxonomy" id="147645"/>
    <lineage>
        <taxon>Bacteria</taxon>
        <taxon>Pseudomonadati</taxon>
        <taxon>Pseudomonadota</taxon>
        <taxon>Alphaproteobacteria</taxon>
        <taxon>Rhodobacterales</taxon>
        <taxon>Paracoccaceae</taxon>
        <taxon>Paracoccus</taxon>
    </lineage>
</organism>
<accession>A0A1V0GUM4</accession>
<dbReference type="PANTHER" id="PTHR30222:SF2">
    <property type="entry name" value="ABC TRANSPORTER SUBSTRATE-BINDING PROTEIN"/>
    <property type="match status" value="1"/>
</dbReference>
<protein>
    <submittedName>
        <fullName evidence="3">ABC transporter substrate-binding protein</fullName>
    </submittedName>
</protein>
<dbReference type="STRING" id="147645.A6J80_15115"/>
<dbReference type="Pfam" id="PF13416">
    <property type="entry name" value="SBP_bac_8"/>
    <property type="match status" value="1"/>
</dbReference>
<sequence length="360" mass="39083">MKRTLILTSALCGLAFAAQAQNKEVNVVSWGGSYEKSQVEAYNKPFQEKTGIKVNMIAADNPATPLKAQVEANNITGDVFDIETSDAIRLCDEGALMEIDPAALPAAPDGTPASEDFIPGALQDCAVANIFWGTVIAFDSTKFTDAKPSTAADFFDTAKFPGKRGLPKAPKRTLYLALIADGVAPDQIYETLATPEGVDRAFKKLDTIKKDVVWWEAGAQPVQLLADGEVTMATGYNGRFFDAMVAEGKPFEIIWDGQYMDMDMFAIPKGAPNPEAAMEYLKFATDTQRLADQAKWIAYGPARKSSAALVGLYQDGKTEMAPHMPTNPDHMTTAVMDDPEFWADHSAELSERFNSWLAAG</sequence>
<dbReference type="InterPro" id="IPR006059">
    <property type="entry name" value="SBP"/>
</dbReference>
<dbReference type="PANTHER" id="PTHR30222">
    <property type="entry name" value="SPERMIDINE/PUTRESCINE-BINDING PERIPLASMIC PROTEIN"/>
    <property type="match status" value="1"/>
</dbReference>
<dbReference type="EMBL" id="CP020442">
    <property type="protein sequence ID" value="ARC37518.1"/>
    <property type="molecule type" value="Genomic_DNA"/>
</dbReference>
<dbReference type="Gene3D" id="3.40.190.10">
    <property type="entry name" value="Periplasmic binding protein-like II"/>
    <property type="match status" value="2"/>
</dbReference>
<dbReference type="CDD" id="cd13589">
    <property type="entry name" value="PBP2_polyamine_RpCGA009"/>
    <property type="match status" value="1"/>
</dbReference>
<dbReference type="SUPFAM" id="SSF53850">
    <property type="entry name" value="Periplasmic binding protein-like II"/>
    <property type="match status" value="1"/>
</dbReference>
<reference evidence="3" key="1">
    <citation type="submission" date="2017-12" db="EMBL/GenBank/DDBJ databases">
        <title>FDA dAtabase for Regulatory Grade micrObial Sequences (FDA-ARGOS): Supporting development and validation of Infectious Disease Dx tests.</title>
        <authorList>
            <person name="Campos J."/>
            <person name="Goldberg B."/>
            <person name="Tallon L."/>
            <person name="Sadzewicz L."/>
            <person name="Sengamalay N."/>
            <person name="Ott S."/>
            <person name="Godinez A."/>
            <person name="Nagaraj S."/>
            <person name="Vyas G."/>
            <person name="Aluvathingal J."/>
            <person name="Nadendla S."/>
            <person name="Geyer C."/>
            <person name="Nandy P."/>
            <person name="Hobson J."/>
            <person name="Sichtig H."/>
        </authorList>
    </citation>
    <scope>NUCLEOTIDE SEQUENCE</scope>
    <source>
        <strain evidence="3">FDAARGOS_252</strain>
    </source>
</reference>
<evidence type="ECO:0000313" key="4">
    <source>
        <dbReference type="Proteomes" id="UP000191257"/>
    </source>
</evidence>
<evidence type="ECO:0000256" key="1">
    <source>
        <dbReference type="ARBA" id="ARBA00022729"/>
    </source>
</evidence>
<evidence type="ECO:0000256" key="2">
    <source>
        <dbReference type="SAM" id="SignalP"/>
    </source>
</evidence>
<dbReference type="eggNOG" id="COG0687">
    <property type="taxonomic scope" value="Bacteria"/>
</dbReference>
<evidence type="ECO:0000313" key="3">
    <source>
        <dbReference type="EMBL" id="ARC37518.1"/>
    </source>
</evidence>
<feature type="chain" id="PRO_5013002180" evidence="2">
    <location>
        <begin position="21"/>
        <end position="360"/>
    </location>
</feature>
<dbReference type="AlphaFoldDB" id="A0A1V0GUM4"/>
<keyword evidence="1 2" id="KW-0732">Signal</keyword>
<name>A0A1V0GUM4_9RHOB</name>
<gene>
    <name evidence="3" type="ORF">A6J80_15115</name>
</gene>
<dbReference type="Proteomes" id="UP000191257">
    <property type="component" value="Chromosome"/>
</dbReference>
<proteinExistence type="predicted"/>
<dbReference type="RefSeq" id="WP_080622037.1">
    <property type="nucleotide sequence ID" value="NZ_CAWMZI010000001.1"/>
</dbReference>
<keyword evidence="4" id="KW-1185">Reference proteome</keyword>
<feature type="signal peptide" evidence="2">
    <location>
        <begin position="1"/>
        <end position="20"/>
    </location>
</feature>